<accession>A0ABX1A1F7</accession>
<comment type="caution">
    <text evidence="2">The sequence shown here is derived from an EMBL/GenBank/DDBJ whole genome shotgun (WGS) entry which is preliminary data.</text>
</comment>
<dbReference type="Gene3D" id="1.20.120.450">
    <property type="entry name" value="dinb family like domain"/>
    <property type="match status" value="1"/>
</dbReference>
<gene>
    <name evidence="2" type="ORF">HCN08_30310</name>
</gene>
<keyword evidence="3" id="KW-1185">Reference proteome</keyword>
<name>A0ABX1A1F7_9ACTN</name>
<sequence>MGVIEGYLGAAGQAAALLRRPEPAGAWEAGSALAGMSVGALAAHLAYQILSVEPTLNEPVPPGRETLPLLEHYARAAWIGAPLDAEANAGIRARAEAAGAGGPQAVWRGATDALGRLTETLPGRDGTAPVFLPQTGWCLTLDDFLATRLLELAVHLDDLATSVGVPTQDLPPEAFDPVLVLLARLAARRHGQPALLRALARAERAPAAVNAI</sequence>
<dbReference type="InterPro" id="IPR034660">
    <property type="entry name" value="DinB/YfiT-like"/>
</dbReference>
<evidence type="ECO:0000259" key="1">
    <source>
        <dbReference type="Pfam" id="PF11716"/>
    </source>
</evidence>
<feature type="domain" description="Mycothiol-dependent maleylpyruvate isomerase metal-binding" evidence="1">
    <location>
        <begin position="12"/>
        <end position="160"/>
    </location>
</feature>
<dbReference type="Proteomes" id="UP000734511">
    <property type="component" value="Unassembled WGS sequence"/>
</dbReference>
<dbReference type="Pfam" id="PF11716">
    <property type="entry name" value="MDMPI_N"/>
    <property type="match status" value="1"/>
</dbReference>
<reference evidence="2 3" key="1">
    <citation type="submission" date="2020-03" db="EMBL/GenBank/DDBJ databases">
        <title>WGS of actinomycetes isolated from Thailand.</title>
        <authorList>
            <person name="Thawai C."/>
        </authorList>
    </citation>
    <scope>NUCLEOTIDE SEQUENCE [LARGE SCALE GENOMIC DNA]</scope>
    <source>
        <strain evidence="2 3">PRB2-1</strain>
    </source>
</reference>
<organism evidence="2 3">
    <name type="scientific">Actinacidiphila epipremni</name>
    <dbReference type="NCBI Taxonomy" id="2053013"/>
    <lineage>
        <taxon>Bacteria</taxon>
        <taxon>Bacillati</taxon>
        <taxon>Actinomycetota</taxon>
        <taxon>Actinomycetes</taxon>
        <taxon>Kitasatosporales</taxon>
        <taxon>Streptomycetaceae</taxon>
        <taxon>Actinacidiphila</taxon>
    </lineage>
</organism>
<dbReference type="SUPFAM" id="SSF109854">
    <property type="entry name" value="DinB/YfiT-like putative metalloenzymes"/>
    <property type="match status" value="1"/>
</dbReference>
<proteinExistence type="predicted"/>
<dbReference type="EMBL" id="JAATEJ010000032">
    <property type="protein sequence ID" value="NJP47668.1"/>
    <property type="molecule type" value="Genomic_DNA"/>
</dbReference>
<dbReference type="RefSeq" id="WP_167986497.1">
    <property type="nucleotide sequence ID" value="NZ_JAATEJ010000032.1"/>
</dbReference>
<evidence type="ECO:0000313" key="2">
    <source>
        <dbReference type="EMBL" id="NJP47668.1"/>
    </source>
</evidence>
<protein>
    <recommendedName>
        <fullName evidence="1">Mycothiol-dependent maleylpyruvate isomerase metal-binding domain-containing protein</fullName>
    </recommendedName>
</protein>
<evidence type="ECO:0000313" key="3">
    <source>
        <dbReference type="Proteomes" id="UP000734511"/>
    </source>
</evidence>
<dbReference type="InterPro" id="IPR024344">
    <property type="entry name" value="MDMPI_metal-binding"/>
</dbReference>